<dbReference type="GO" id="GO:0006606">
    <property type="term" value="P:protein import into nucleus"/>
    <property type="evidence" value="ECO:0007669"/>
    <property type="project" value="TreeGrafter"/>
</dbReference>
<dbReference type="GO" id="GO:0005634">
    <property type="term" value="C:nucleus"/>
    <property type="evidence" value="ECO:0007669"/>
    <property type="project" value="TreeGrafter"/>
</dbReference>
<dbReference type="GO" id="GO:0005085">
    <property type="term" value="F:guanyl-nucleotide exchange factor activity"/>
    <property type="evidence" value="ECO:0007669"/>
    <property type="project" value="TreeGrafter"/>
</dbReference>
<dbReference type="PANTHER" id="PTHR15837:SF0">
    <property type="entry name" value="RAN GUANINE NUCLEOTIDE RELEASE FACTOR"/>
    <property type="match status" value="1"/>
</dbReference>
<keyword evidence="3" id="KW-0653">Protein transport</keyword>
<accession>A0A146KD56</accession>
<dbReference type="Gene3D" id="3.40.1000.10">
    <property type="entry name" value="Mog1/PsbP, alpha/beta/alpha sandwich"/>
    <property type="match status" value="1"/>
</dbReference>
<dbReference type="InterPro" id="IPR007681">
    <property type="entry name" value="Mog1"/>
</dbReference>
<sequence>SKVQQPTHPLYGGAIIAHISDSFLDVSTFRPLEDTQEAFVDAITHASLTFDLMVMLPKSIEESIMTHLKELTSHHTIKYKYSNVEMRQIELTHKNKYLICDHSMIYENRERNNKLYLVLIRLENVKTDFLCYQLGGNEQQFIETVKSIEIKDWKLFG</sequence>
<dbReference type="GO" id="GO:0031267">
    <property type="term" value="F:small GTPase binding"/>
    <property type="evidence" value="ECO:0007669"/>
    <property type="project" value="TreeGrafter"/>
</dbReference>
<gene>
    <name evidence="4" type="ORF">TPC1_14313</name>
</gene>
<dbReference type="InterPro" id="IPR016123">
    <property type="entry name" value="Mog1/PsbP_a/b/a-sand"/>
</dbReference>
<dbReference type="PANTHER" id="PTHR15837">
    <property type="entry name" value="RAN GUANINE NUCLEOTIDE RELEASE FACTOR"/>
    <property type="match status" value="1"/>
</dbReference>
<evidence type="ECO:0000256" key="3">
    <source>
        <dbReference type="ARBA" id="ARBA00022927"/>
    </source>
</evidence>
<protein>
    <submittedName>
        <fullName evidence="4">Ran-interacting Mog1 protein domain-containing protein</fullName>
    </submittedName>
</protein>
<dbReference type="SUPFAM" id="SSF55724">
    <property type="entry name" value="Mog1p/PsbP-like"/>
    <property type="match status" value="1"/>
</dbReference>
<evidence type="ECO:0000313" key="4">
    <source>
        <dbReference type="EMBL" id="JAP93416.1"/>
    </source>
</evidence>
<keyword evidence="2" id="KW-0813">Transport</keyword>
<name>A0A146KD56_9EUKA</name>
<dbReference type="AlphaFoldDB" id="A0A146KD56"/>
<evidence type="ECO:0000256" key="1">
    <source>
        <dbReference type="ARBA" id="ARBA00010307"/>
    </source>
</evidence>
<comment type="similarity">
    <text evidence="1">Belongs to the MOG1 family.</text>
</comment>
<proteinExistence type="inferred from homology"/>
<reference evidence="4" key="1">
    <citation type="submission" date="2015-07" db="EMBL/GenBank/DDBJ databases">
        <title>Adaptation to a free-living lifestyle via gene acquisitions in the diplomonad Trepomonas sp. PC1.</title>
        <authorList>
            <person name="Xu F."/>
            <person name="Jerlstrom-Hultqvist J."/>
            <person name="Kolisko M."/>
            <person name="Simpson A.G.B."/>
            <person name="Roger A.J."/>
            <person name="Svard S.G."/>
            <person name="Andersson J.O."/>
        </authorList>
    </citation>
    <scope>NUCLEOTIDE SEQUENCE</scope>
    <source>
        <strain evidence="4">PC1</strain>
    </source>
</reference>
<dbReference type="EMBL" id="GDID01003190">
    <property type="protein sequence ID" value="JAP93416.1"/>
    <property type="molecule type" value="Transcribed_RNA"/>
</dbReference>
<dbReference type="Pfam" id="PF04603">
    <property type="entry name" value="Mog1"/>
    <property type="match status" value="1"/>
</dbReference>
<organism evidence="4">
    <name type="scientific">Trepomonas sp. PC1</name>
    <dbReference type="NCBI Taxonomy" id="1076344"/>
    <lineage>
        <taxon>Eukaryota</taxon>
        <taxon>Metamonada</taxon>
        <taxon>Diplomonadida</taxon>
        <taxon>Hexamitidae</taxon>
        <taxon>Hexamitinae</taxon>
        <taxon>Trepomonas</taxon>
    </lineage>
</organism>
<evidence type="ECO:0000256" key="2">
    <source>
        <dbReference type="ARBA" id="ARBA00022448"/>
    </source>
</evidence>
<feature type="non-terminal residue" evidence="4">
    <location>
        <position position="1"/>
    </location>
</feature>